<evidence type="ECO:0000313" key="1">
    <source>
        <dbReference type="EMBL" id="AIW54604.1"/>
    </source>
</evidence>
<proteinExistence type="predicted"/>
<dbReference type="EMBL" id="KJ776581">
    <property type="protein sequence ID" value="AIW54786.1"/>
    <property type="molecule type" value="Genomic_DNA"/>
</dbReference>
<dbReference type="AlphaFoldDB" id="A0A0A0UV95"/>
<evidence type="ECO:0000313" key="4">
    <source>
        <dbReference type="EMBL" id="AIW54853.1"/>
    </source>
</evidence>
<geneLocation type="plasmid" evidence="3">
    <name>p05/025</name>
</geneLocation>
<protein>
    <submittedName>
        <fullName evidence="2">Uncharacterized protein</fullName>
    </submittedName>
</protein>
<organism evidence="2">
    <name type="scientific">Clostridium botulinum</name>
    <dbReference type="NCBI Taxonomy" id="1491"/>
    <lineage>
        <taxon>Bacteria</taxon>
        <taxon>Bacillati</taxon>
        <taxon>Bacillota</taxon>
        <taxon>Clostridia</taxon>
        <taxon>Eubacteriales</taxon>
        <taxon>Clostridiaceae</taxon>
        <taxon>Clostridium</taxon>
    </lineage>
</organism>
<geneLocation type="plasmid" evidence="2">
    <name>pCDC5900</name>
</geneLocation>
<geneLocation type="plasmid" evidence="1">
    <name>pCDC3875</name>
</geneLocation>
<dbReference type="EMBL" id="KJ776582">
    <property type="protein sequence ID" value="AIW54853.1"/>
    <property type="molecule type" value="Genomic_DNA"/>
</dbReference>
<reference evidence="2" key="1">
    <citation type="journal article" date="2014" name="Genome Biol. Evol.">
        <title>Three classes of plasmid (47-63 kb) carry the type B neurotoxin gene cluster of group II Clostridium botulinum.</title>
        <authorList>
            <person name="Carter A.T."/>
            <person name="Austin J.W."/>
            <person name="Weedmark K.A."/>
            <person name="Corbett C."/>
            <person name="Peck M.W."/>
        </authorList>
    </citation>
    <scope>NUCLEOTIDE SEQUENCE</scope>
    <source>
        <strain evidence="1">CDC3875</strain>
        <strain evidence="4">CDC3897</strain>
        <strain evidence="2">CDC5900</strain>
        <strain evidence="3">IFR_05/025</strain>
        <plasmid evidence="3">p05/025</plasmid>
        <plasmid evidence="1">pCDC3875</plasmid>
        <plasmid evidence="4">pCDC3897</plasmid>
        <plasmid evidence="2">pCDC5900</plasmid>
    </source>
</reference>
<geneLocation type="plasmid" evidence="4">
    <name>pCDC3897</name>
</geneLocation>
<dbReference type="RefSeq" id="WP_243147922.1">
    <property type="nucleotide sequence ID" value="NZ_KJ776578.1"/>
</dbReference>
<sequence length="118" mass="13661">MIQKSRLDKNKVKDLYVLGYIASEIADILKQKTDTVKKCISRNFKDYVSVHEERRNIKRDIRKAVRNDSNKYIGTAELIKWNRNSFSSNHKGDLVFDKNNGIAPIDLPTYYKAPISAL</sequence>
<evidence type="ECO:0000313" key="3">
    <source>
        <dbReference type="EMBL" id="AIW54786.1"/>
    </source>
</evidence>
<dbReference type="EMBL" id="KJ776580">
    <property type="protein sequence ID" value="AIW54724.1"/>
    <property type="molecule type" value="Genomic_DNA"/>
</dbReference>
<accession>A0A0A0UV95</accession>
<dbReference type="EMBL" id="KJ776578">
    <property type="protein sequence ID" value="AIW54604.1"/>
    <property type="molecule type" value="Genomic_DNA"/>
</dbReference>
<name>A0A0A0UV95_CLOBO</name>
<evidence type="ECO:0000313" key="2">
    <source>
        <dbReference type="EMBL" id="AIW54724.1"/>
    </source>
</evidence>
<keyword evidence="2" id="KW-0614">Plasmid</keyword>